<dbReference type="Gene3D" id="1.10.260.40">
    <property type="entry name" value="lambda repressor-like DNA-binding domains"/>
    <property type="match status" value="1"/>
</dbReference>
<dbReference type="CDD" id="cd00093">
    <property type="entry name" value="HTH_XRE"/>
    <property type="match status" value="1"/>
</dbReference>
<dbReference type="Proteomes" id="UP000802098">
    <property type="component" value="Unassembled WGS sequence"/>
</dbReference>
<feature type="domain" description="HTH cro/C1-type" evidence="1">
    <location>
        <begin position="13"/>
        <end position="67"/>
    </location>
</feature>
<proteinExistence type="predicted"/>
<accession>A0ABX0HWX9</accession>
<name>A0ABX0HWX9_9BURK</name>
<dbReference type="InterPro" id="IPR001387">
    <property type="entry name" value="Cro/C1-type_HTH"/>
</dbReference>
<dbReference type="SMART" id="SM00530">
    <property type="entry name" value="HTH_XRE"/>
    <property type="match status" value="1"/>
</dbReference>
<dbReference type="EMBL" id="JAAOCD010000006">
    <property type="protein sequence ID" value="NHK99516.1"/>
    <property type="molecule type" value="Genomic_DNA"/>
</dbReference>
<evidence type="ECO:0000313" key="3">
    <source>
        <dbReference type="Proteomes" id="UP000802098"/>
    </source>
</evidence>
<dbReference type="RefSeq" id="WP_009855597.1">
    <property type="nucleotide sequence ID" value="NZ_JAAOCD010000006.1"/>
</dbReference>
<protein>
    <submittedName>
        <fullName evidence="2">Helix-turn-helix transcriptional regulator</fullName>
    </submittedName>
</protein>
<dbReference type="PROSITE" id="PS50943">
    <property type="entry name" value="HTH_CROC1"/>
    <property type="match status" value="1"/>
</dbReference>
<comment type="caution">
    <text evidence="2">The sequence shown here is derived from an EMBL/GenBank/DDBJ whole genome shotgun (WGS) entry which is preliminary data.</text>
</comment>
<sequence length="73" mass="8346">MIRFKLGEQLEKKQFRDSRRITLQEVSDATGINRSTLSKILNQRGYSTGTDVLDRLCTYFGCPVADLVEHLPD</sequence>
<dbReference type="SUPFAM" id="SSF47413">
    <property type="entry name" value="lambda repressor-like DNA-binding domains"/>
    <property type="match status" value="1"/>
</dbReference>
<evidence type="ECO:0000313" key="2">
    <source>
        <dbReference type="EMBL" id="NHK99516.1"/>
    </source>
</evidence>
<dbReference type="Pfam" id="PF13443">
    <property type="entry name" value="HTH_26"/>
    <property type="match status" value="1"/>
</dbReference>
<reference evidence="2 3" key="1">
    <citation type="submission" date="2020-03" db="EMBL/GenBank/DDBJ databases">
        <title>Rubrivivax benzoatilyticus JA2 (sequenced after 10 years sub-culturing).</title>
        <authorList>
            <person name="Gupta D."/>
            <person name="Chintalapati S."/>
            <person name="Chintalapati V.R."/>
        </authorList>
    </citation>
    <scope>NUCLEOTIDE SEQUENCE [LARGE SCALE GENOMIC DNA]</scope>
    <source>
        <strain evidence="2 3">JA2-Mal</strain>
    </source>
</reference>
<gene>
    <name evidence="2" type="ORF">G7087_14105</name>
</gene>
<organism evidence="2 3">
    <name type="scientific">Rubrivivax benzoatilyticus</name>
    <dbReference type="NCBI Taxonomy" id="316997"/>
    <lineage>
        <taxon>Bacteria</taxon>
        <taxon>Pseudomonadati</taxon>
        <taxon>Pseudomonadota</taxon>
        <taxon>Betaproteobacteria</taxon>
        <taxon>Burkholderiales</taxon>
        <taxon>Sphaerotilaceae</taxon>
        <taxon>Rubrivivax</taxon>
    </lineage>
</organism>
<evidence type="ECO:0000259" key="1">
    <source>
        <dbReference type="PROSITE" id="PS50943"/>
    </source>
</evidence>
<dbReference type="InterPro" id="IPR010982">
    <property type="entry name" value="Lambda_DNA-bd_dom_sf"/>
</dbReference>
<keyword evidence="3" id="KW-1185">Reference proteome</keyword>